<dbReference type="InterPro" id="IPR052951">
    <property type="entry name" value="Tellurite_res_ion_channel"/>
</dbReference>
<feature type="transmembrane region" description="Helical" evidence="5">
    <location>
        <begin position="147"/>
        <end position="170"/>
    </location>
</feature>
<dbReference type="GO" id="GO:0005886">
    <property type="term" value="C:plasma membrane"/>
    <property type="evidence" value="ECO:0007669"/>
    <property type="project" value="TreeGrafter"/>
</dbReference>
<evidence type="ECO:0000256" key="5">
    <source>
        <dbReference type="SAM" id="Phobius"/>
    </source>
</evidence>
<evidence type="ECO:0000313" key="7">
    <source>
        <dbReference type="Proteomes" id="UP000028523"/>
    </source>
</evidence>
<evidence type="ECO:0000313" key="6">
    <source>
        <dbReference type="EMBL" id="KFB07187.1"/>
    </source>
</evidence>
<dbReference type="Pfam" id="PF03595">
    <property type="entry name" value="SLAC1"/>
    <property type="match status" value="1"/>
</dbReference>
<feature type="transmembrane region" description="Helical" evidence="5">
    <location>
        <begin position="256"/>
        <end position="279"/>
    </location>
</feature>
<evidence type="ECO:0000256" key="2">
    <source>
        <dbReference type="ARBA" id="ARBA00022692"/>
    </source>
</evidence>
<feature type="transmembrane region" description="Helical" evidence="5">
    <location>
        <begin position="291"/>
        <end position="310"/>
    </location>
</feature>
<keyword evidence="4 5" id="KW-0472">Membrane</keyword>
<feature type="transmembrane region" description="Helical" evidence="5">
    <location>
        <begin position="12"/>
        <end position="30"/>
    </location>
</feature>
<dbReference type="GO" id="GO:0046583">
    <property type="term" value="F:monoatomic cation efflux transmembrane transporter activity"/>
    <property type="evidence" value="ECO:0007669"/>
    <property type="project" value="TreeGrafter"/>
</dbReference>
<feature type="transmembrane region" description="Helical" evidence="5">
    <location>
        <begin position="335"/>
        <end position="357"/>
    </location>
</feature>
<dbReference type="EMBL" id="AWQU01000089">
    <property type="protein sequence ID" value="KFB07187.1"/>
    <property type="molecule type" value="Genomic_DNA"/>
</dbReference>
<gene>
    <name evidence="6" type="ORF">P271_11</name>
</gene>
<reference evidence="6 7" key="1">
    <citation type="journal article" date="2014" name="PLoS ONE">
        <title>Reduction of Hydrogen Peroxide Accumulation and Toxicity by a Catalase from Mycoplasma iowae.</title>
        <authorList>
            <person name="Pritchard R.E."/>
            <person name="Prassinos A.J."/>
            <person name="Osborne J.D."/>
            <person name="Raviv Z."/>
            <person name="Balish M.F."/>
        </authorList>
    </citation>
    <scope>NUCLEOTIDE SEQUENCE [LARGE SCALE GENOMIC DNA]</scope>
    <source>
        <strain evidence="6 7">DK-CPA</strain>
    </source>
</reference>
<feature type="transmembrane region" description="Helical" evidence="5">
    <location>
        <begin position="84"/>
        <end position="102"/>
    </location>
</feature>
<dbReference type="Proteomes" id="UP000028523">
    <property type="component" value="Unassembled WGS sequence"/>
</dbReference>
<dbReference type="PANTHER" id="PTHR37955:SF1">
    <property type="entry name" value="DEP DOMAIN-CONTAINING PROTEIN"/>
    <property type="match status" value="1"/>
</dbReference>
<dbReference type="InterPro" id="IPR038665">
    <property type="entry name" value="Voltage-dep_anion_channel_sf"/>
</dbReference>
<feature type="transmembrane region" description="Helical" evidence="5">
    <location>
        <begin position="182"/>
        <end position="204"/>
    </location>
</feature>
<comment type="caution">
    <text evidence="6">The sequence shown here is derived from an EMBL/GenBank/DDBJ whole genome shotgun (WGS) entry which is preliminary data.</text>
</comment>
<evidence type="ECO:0000256" key="1">
    <source>
        <dbReference type="ARBA" id="ARBA00004141"/>
    </source>
</evidence>
<dbReference type="AlphaFoldDB" id="A0A084U2K1"/>
<dbReference type="InterPro" id="IPR004695">
    <property type="entry name" value="SLAC1/Mae1/Ssu1/TehA"/>
</dbReference>
<keyword evidence="3 5" id="KW-1133">Transmembrane helix</keyword>
<protein>
    <submittedName>
        <fullName evidence="6">C4-dicarboxylate transporter, TDT family</fullName>
    </submittedName>
</protein>
<feature type="transmembrane region" description="Helical" evidence="5">
    <location>
        <begin position="42"/>
        <end position="63"/>
    </location>
</feature>
<dbReference type="PANTHER" id="PTHR37955">
    <property type="entry name" value="TELLURITE RESISTANCE PROTEIN TEHA"/>
    <property type="match status" value="1"/>
</dbReference>
<feature type="transmembrane region" description="Helical" evidence="5">
    <location>
        <begin position="114"/>
        <end position="135"/>
    </location>
</feature>
<comment type="subcellular location">
    <subcellularLocation>
        <location evidence="1">Membrane</location>
        <topology evidence="1">Multi-pass membrane protein</topology>
    </subcellularLocation>
</comment>
<evidence type="ECO:0000256" key="4">
    <source>
        <dbReference type="ARBA" id="ARBA00023136"/>
    </source>
</evidence>
<proteinExistence type="predicted"/>
<accession>A0A084U2K1</accession>
<dbReference type="Gene3D" id="1.50.10.150">
    <property type="entry name" value="Voltage-dependent anion channel"/>
    <property type="match status" value="1"/>
</dbReference>
<dbReference type="RefSeq" id="WP_004024808.1">
    <property type="nucleotide sequence ID" value="NZ_AWQU01000089.1"/>
</dbReference>
<evidence type="ECO:0000256" key="3">
    <source>
        <dbReference type="ARBA" id="ARBA00022989"/>
    </source>
</evidence>
<name>A0A084U2K1_MALIO</name>
<keyword evidence="7" id="KW-1185">Reference proteome</keyword>
<feature type="transmembrane region" description="Helical" evidence="5">
    <location>
        <begin position="216"/>
        <end position="236"/>
    </location>
</feature>
<organism evidence="6 7">
    <name type="scientific">Malacoplasma iowae DK-CPA</name>
    <dbReference type="NCBI Taxonomy" id="1394179"/>
    <lineage>
        <taxon>Bacteria</taxon>
        <taxon>Bacillati</taxon>
        <taxon>Mycoplasmatota</taxon>
        <taxon>Mycoplasmoidales</taxon>
        <taxon>Mycoplasmoidaceae</taxon>
        <taxon>Malacoplasma</taxon>
    </lineage>
</organism>
<sequence length="383" mass="43640">MKNMFRHRIQHMPVAVTGLSLGIAGLASVLDTIFQQFYSSNNLWWCSIPLIAISSFLLLLMTIRNFRHPKILKFDSRDTLSSSLLPTYSMTLMCIAGFIAGWQKGCSGTPPCQVIGAIVMCLSVLIQLIFIVLFFKNVLMKFKWHIHPAYGSWLVPTVGIITSCTFAGRFNENILPIWFFQAIWFFGFITFVPLFIVITYQLLFKTKAAQEKYPSIAVYFAPPNLVLAGFMQTFAIPSQNANIVPEIQAFGGSNSTFIFVMSVLLIMLAFTYTIVLWFFATRIFITHKFAFIFASFTFPLAIGSASMLYASNYLKKLYTNSNQSYLLIVSDTFRYIGYIFSTVAFICIVYIATRFFIKLLKDVFSNKNDDKHHVVYTKDQKNV</sequence>
<keyword evidence="2 5" id="KW-0812">Transmembrane</keyword>